<proteinExistence type="predicted"/>
<evidence type="ECO:0000313" key="3">
    <source>
        <dbReference type="Proteomes" id="UP001515480"/>
    </source>
</evidence>
<organism evidence="2 3">
    <name type="scientific">Prymnesium parvum</name>
    <name type="common">Toxic golden alga</name>
    <dbReference type="NCBI Taxonomy" id="97485"/>
    <lineage>
        <taxon>Eukaryota</taxon>
        <taxon>Haptista</taxon>
        <taxon>Haptophyta</taxon>
        <taxon>Prymnesiophyceae</taxon>
        <taxon>Prymnesiales</taxon>
        <taxon>Prymnesiaceae</taxon>
        <taxon>Prymnesium</taxon>
    </lineage>
</organism>
<dbReference type="Proteomes" id="UP001515480">
    <property type="component" value="Unassembled WGS sequence"/>
</dbReference>
<comment type="caution">
    <text evidence="2">The sequence shown here is derived from an EMBL/GenBank/DDBJ whole genome shotgun (WGS) entry which is preliminary data.</text>
</comment>
<feature type="compositionally biased region" description="Pro residues" evidence="1">
    <location>
        <begin position="778"/>
        <end position="800"/>
    </location>
</feature>
<sequence>MRFDASRRPSALATLRRGASLREMSRLSRAPPLRRTATAFTPSRWSFAAALGGAWAVRRSLLRAFSAWEQAAAAASAAAYTRLTRRALRHWRARARAPLRRAREARGRSAGWLARASSSEAALLRAASGGGGAGARARVALRRCVRVWCCRMAVRAYHREVHEGCARLLRLTRLREASEAWRRRGADAAAAAARRFGVWARARAAAHLARSASARALRRLHARVGAARAAREARLRLRRWAARSGTRRGWAAMARARLRAERARLVRVAAEAHARHGGVRRAVRRAYVRMRCAAERRRLLRAYGRAAAVLYDDARRRGVGGAWRLWAAQASELTRRRLQVVRTALRRRGVESPAGATADWPRLMRRREAWLRWASWRDARLVERLRARRVRAGIERRAVSGAVQSLHLAARRKLRADTADAAAAPRGFAAAAARGLDAWVRGARRAAARRAAGEMAARKARERWAASVEAWGEWRGWRAHARASQRHVRLWSGWRRLCAACARTATLATSLIATRRSTRWRYLRRGWDLFRTACSRESLLATSLNSATRSTRWRYLQRGWDSFGTACARRSRLATGLIATTRSTRWRYLRRGWDDFSTACARKSMLTASVIATTRSTRWRHLRQGWGIFASACARTSTLATSRNSTTHSTRWRYLQRGWEIFTTVCARESMLATSLNSSTRSARWRLLRRGWDTLFARCATRETSAALLHSGANLLHREPWRHRGLVATRLDEQRGAPAERVWAGERSPVRTAPPRTPSTARALPGHHALTLALPPHNSRPPPSHEAAPRPPPPLPLPPAPASAWSALRVESWTRTDRRKSLELARVHAFYYACAAAFGQWLRASSGRLLSRVWHSWAADFADVHRIRRALQSLQSRAIERAATRFSLSAAEASWGGVARASAMAAWRARAAASAAAALSLEAEATRRRAACAWRRWRFSSARLPVVACRAPQLRQIARRLSRRRLARGWARWLASDAHCRPSASARRAAAVAHALGVAWRRLLRGAAAARAAGEMRRRRRRVAWRRLRAACRRAPRERRAVAAAAFARRAAAARAWRRLAAARLFWRRAARARGAVTLRLLRSGWARLGEAAVRSYLLALGELTVRRAWVRLVEHQVGVLHAAATTRRARAFHWYEACARALLAWQLASAGRGATRRGVAQAAALLRRRRCRLAVARWAGASARRAQLRRVAPLVDAMARASLLRRLRRPWRVLTRLLQAAREASLRAARRRKALHGGLRLWWLGAARGALRAAQRLQSEDFHATRDARRALRTLHSSATRRMIALAVTIHWRRRWLVTSFGEWSGKADFRRVFCKIYRRRERSRVRRCLVRWLLGAGQAARAAEWTRASVSTAARNVLRHAWRGLVGAQRKQRHAQLREARRSKLVLAKHLALWSAAWSSRRRASALLVRAMSDAERFRARRARLSFRTWGNASQGWSRVVRRRSERSVRLRKTALADWLARARQQASLEGVAQRLAREQRWYLLLGCWKRWQLATSNELQTAHAVRVLRLHVCLRVWASWSYAEARVRVASRATSSILTRRGLKAWVNACGRVVALRSWNARSRQRGRSRLLRSRVRAWRVCALERVGARQKRVRAHSWWANRQKDIDCTGEAMQPCSLNVAYARNDCLLTFFCSRRSCAPPQARRNRLAHAWRGWVGRARVTGLLVRLTSTGLHAASSGTCRYWWQRAELLGHGIVASLLLRRWRRRTLGGERWRRVSSPLEEAWHSAWRVLVRERQVAAAWASWVVHTERARRGELRSQLDAARSMTDALQDQVGGFQRWRVE</sequence>
<reference evidence="2 3" key="1">
    <citation type="journal article" date="2024" name="Science">
        <title>Giant polyketide synthase enzymes in the biosynthesis of giant marine polyether toxins.</title>
        <authorList>
            <person name="Fallon T.R."/>
            <person name="Shende V.V."/>
            <person name="Wierzbicki I.H."/>
            <person name="Pendleton A.L."/>
            <person name="Watervoot N.F."/>
            <person name="Auber R.P."/>
            <person name="Gonzalez D.J."/>
            <person name="Wisecaver J.H."/>
            <person name="Moore B.S."/>
        </authorList>
    </citation>
    <scope>NUCLEOTIDE SEQUENCE [LARGE SCALE GENOMIC DNA]</scope>
    <source>
        <strain evidence="2 3">12B1</strain>
    </source>
</reference>
<protein>
    <submittedName>
        <fullName evidence="2">Uncharacterized protein</fullName>
    </submittedName>
</protein>
<evidence type="ECO:0000256" key="1">
    <source>
        <dbReference type="SAM" id="MobiDB-lite"/>
    </source>
</evidence>
<keyword evidence="3" id="KW-1185">Reference proteome</keyword>
<feature type="region of interest" description="Disordered" evidence="1">
    <location>
        <begin position="736"/>
        <end position="800"/>
    </location>
</feature>
<dbReference type="EMBL" id="JBGBPQ010000008">
    <property type="protein sequence ID" value="KAL1520396.1"/>
    <property type="molecule type" value="Genomic_DNA"/>
</dbReference>
<accession>A0AB34JI66</accession>
<gene>
    <name evidence="2" type="ORF">AB1Y20_021982</name>
</gene>
<name>A0AB34JI66_PRYPA</name>
<evidence type="ECO:0000313" key="2">
    <source>
        <dbReference type="EMBL" id="KAL1520396.1"/>
    </source>
</evidence>